<gene>
    <name evidence="2" type="ORF">SAMN05444409_1517</name>
</gene>
<dbReference type="PANTHER" id="PTHR41773">
    <property type="entry name" value="GTP PYROPHOSPHATASE-RELATED"/>
    <property type="match status" value="1"/>
</dbReference>
<evidence type="ECO:0000313" key="3">
    <source>
        <dbReference type="Proteomes" id="UP000185207"/>
    </source>
</evidence>
<dbReference type="STRING" id="1416779.SAMN05444409_1517"/>
<dbReference type="EMBL" id="FSRK01000001">
    <property type="protein sequence ID" value="SIN99587.1"/>
    <property type="molecule type" value="Genomic_DNA"/>
</dbReference>
<evidence type="ECO:0000313" key="2">
    <source>
        <dbReference type="EMBL" id="SIN99587.1"/>
    </source>
</evidence>
<reference evidence="3" key="1">
    <citation type="submission" date="2016-11" db="EMBL/GenBank/DDBJ databases">
        <authorList>
            <person name="Varghese N."/>
            <person name="Submissions S."/>
        </authorList>
    </citation>
    <scope>NUCLEOTIDE SEQUENCE [LARGE SCALE GENOMIC DNA]</scope>
    <source>
        <strain evidence="3">DSM 27623</strain>
    </source>
</reference>
<evidence type="ECO:0000259" key="1">
    <source>
        <dbReference type="SMART" id="SM00954"/>
    </source>
</evidence>
<keyword evidence="3" id="KW-1185">Reference proteome</keyword>
<dbReference type="InterPro" id="IPR007685">
    <property type="entry name" value="RelA_SpoT"/>
</dbReference>
<dbReference type="AlphaFoldDB" id="A0A1N6FWI8"/>
<feature type="domain" description="RelA/SpoT" evidence="1">
    <location>
        <begin position="46"/>
        <end position="179"/>
    </location>
</feature>
<protein>
    <submittedName>
        <fullName evidence="2">PpGpp synthetase catalytic domain-containing protein (RelA/SpoT-type nucleotidyltranferase)</fullName>
    </submittedName>
</protein>
<dbReference type="InterPro" id="IPR043519">
    <property type="entry name" value="NT_sf"/>
</dbReference>
<dbReference type="Proteomes" id="UP000185207">
    <property type="component" value="Unassembled WGS sequence"/>
</dbReference>
<dbReference type="RefSeq" id="WP_074234303.1">
    <property type="nucleotide sequence ID" value="NZ_FSRK01000001.1"/>
</dbReference>
<name>A0A1N6FWI8_9FLAO</name>
<sequence length="422" mass="49683">MRVNVIESFIKQYEKEYDFYKEIAKIAHEILESDIIKRGIKAIVSSRAKKVDRLREKLLKRNEREKYKNKSAIEKDIVDLAGLRIALYFPSDREIVGNLIEDLFEIVAVKKFPEDVYEPKFNKRFSGYWATHYRVKLKSSDEIDKRFTNIILEIQVASVLMHAWSEVEHDLVYKPFSGTLTDDELAILDEINGLVLTGEIALERLQKAITERTKKQNEITDKYDLTNYINYSYQNNFKNIDLGNTEFLNNYLKANNNKISTSQLSQAIKRITTNSNESFSDQVLQNIISINTSGKSLQRYLQQFSLDENKVSSFELFVKTWIIFEKVIKQLMEENSIDKENQQVNFFTNIEQIFEVAELSKDDKNNILLLRRIRNQMLHGVESFSDRDLEKYYKLLKEIVIKCINKIKTKKVAERLQKELNY</sequence>
<dbReference type="SUPFAM" id="SSF81301">
    <property type="entry name" value="Nucleotidyltransferase"/>
    <property type="match status" value="1"/>
</dbReference>
<dbReference type="PANTHER" id="PTHR41773:SF1">
    <property type="entry name" value="RELA_SPOT DOMAIN-CONTAINING PROTEIN"/>
    <property type="match status" value="1"/>
</dbReference>
<dbReference type="CDD" id="cd05399">
    <property type="entry name" value="NT_Rel-Spo_like"/>
    <property type="match status" value="1"/>
</dbReference>
<dbReference type="OrthoDB" id="9801824at2"/>
<organism evidence="2 3">
    <name type="scientific">Epilithonimonas zeae</name>
    <dbReference type="NCBI Taxonomy" id="1416779"/>
    <lineage>
        <taxon>Bacteria</taxon>
        <taxon>Pseudomonadati</taxon>
        <taxon>Bacteroidota</taxon>
        <taxon>Flavobacteriia</taxon>
        <taxon>Flavobacteriales</taxon>
        <taxon>Weeksellaceae</taxon>
        <taxon>Chryseobacterium group</taxon>
        <taxon>Epilithonimonas</taxon>
    </lineage>
</organism>
<dbReference type="SMART" id="SM00954">
    <property type="entry name" value="RelA_SpoT"/>
    <property type="match status" value="1"/>
</dbReference>
<proteinExistence type="predicted"/>
<dbReference type="Pfam" id="PF04607">
    <property type="entry name" value="RelA_SpoT"/>
    <property type="match status" value="1"/>
</dbReference>
<dbReference type="GO" id="GO:0015969">
    <property type="term" value="P:guanosine tetraphosphate metabolic process"/>
    <property type="evidence" value="ECO:0007669"/>
    <property type="project" value="InterPro"/>
</dbReference>
<accession>A0A1N6FWI8</accession>
<dbReference type="Gene3D" id="3.30.460.10">
    <property type="entry name" value="Beta Polymerase, domain 2"/>
    <property type="match status" value="1"/>
</dbReference>